<feature type="region of interest" description="Disordered" evidence="1">
    <location>
        <begin position="1"/>
        <end position="32"/>
    </location>
</feature>
<dbReference type="EMBL" id="JAEVFJ010000002">
    <property type="protein sequence ID" value="KAH8107133.1"/>
    <property type="molecule type" value="Genomic_DNA"/>
</dbReference>
<feature type="region of interest" description="Disordered" evidence="1">
    <location>
        <begin position="137"/>
        <end position="200"/>
    </location>
</feature>
<accession>A0A8K0XV32</accession>
<name>A0A8K0XV32_9AGAR</name>
<dbReference type="OrthoDB" id="3204463at2759"/>
<dbReference type="Proteomes" id="UP000813824">
    <property type="component" value="Unassembled WGS sequence"/>
</dbReference>
<keyword evidence="3" id="KW-1185">Reference proteome</keyword>
<comment type="caution">
    <text evidence="2">The sequence shown here is derived from an EMBL/GenBank/DDBJ whole genome shotgun (WGS) entry which is preliminary data.</text>
</comment>
<proteinExistence type="predicted"/>
<feature type="region of interest" description="Disordered" evidence="1">
    <location>
        <begin position="63"/>
        <end position="96"/>
    </location>
</feature>
<feature type="compositionally biased region" description="Polar residues" evidence="1">
    <location>
        <begin position="153"/>
        <end position="168"/>
    </location>
</feature>
<feature type="compositionally biased region" description="Low complexity" evidence="1">
    <location>
        <begin position="137"/>
        <end position="146"/>
    </location>
</feature>
<evidence type="ECO:0000256" key="1">
    <source>
        <dbReference type="SAM" id="MobiDB-lite"/>
    </source>
</evidence>
<organism evidence="2 3">
    <name type="scientific">Cristinia sonorae</name>
    <dbReference type="NCBI Taxonomy" id="1940300"/>
    <lineage>
        <taxon>Eukaryota</taxon>
        <taxon>Fungi</taxon>
        <taxon>Dikarya</taxon>
        <taxon>Basidiomycota</taxon>
        <taxon>Agaricomycotina</taxon>
        <taxon>Agaricomycetes</taxon>
        <taxon>Agaricomycetidae</taxon>
        <taxon>Agaricales</taxon>
        <taxon>Pleurotineae</taxon>
        <taxon>Stephanosporaceae</taxon>
        <taxon>Cristinia</taxon>
    </lineage>
</organism>
<evidence type="ECO:0000313" key="2">
    <source>
        <dbReference type="EMBL" id="KAH8107133.1"/>
    </source>
</evidence>
<dbReference type="AlphaFoldDB" id="A0A8K0XV32"/>
<reference evidence="2" key="1">
    <citation type="journal article" date="2021" name="New Phytol.">
        <title>Evolutionary innovations through gain and loss of genes in the ectomycorrhizal Boletales.</title>
        <authorList>
            <person name="Wu G."/>
            <person name="Miyauchi S."/>
            <person name="Morin E."/>
            <person name="Kuo A."/>
            <person name="Drula E."/>
            <person name="Varga T."/>
            <person name="Kohler A."/>
            <person name="Feng B."/>
            <person name="Cao Y."/>
            <person name="Lipzen A."/>
            <person name="Daum C."/>
            <person name="Hundley H."/>
            <person name="Pangilinan J."/>
            <person name="Johnson J."/>
            <person name="Barry K."/>
            <person name="LaButti K."/>
            <person name="Ng V."/>
            <person name="Ahrendt S."/>
            <person name="Min B."/>
            <person name="Choi I.G."/>
            <person name="Park H."/>
            <person name="Plett J.M."/>
            <person name="Magnuson J."/>
            <person name="Spatafora J.W."/>
            <person name="Nagy L.G."/>
            <person name="Henrissat B."/>
            <person name="Grigoriev I.V."/>
            <person name="Yang Z.L."/>
            <person name="Xu J."/>
            <person name="Martin F.M."/>
        </authorList>
    </citation>
    <scope>NUCLEOTIDE SEQUENCE</scope>
    <source>
        <strain evidence="2">KKN 215</strain>
    </source>
</reference>
<protein>
    <submittedName>
        <fullName evidence="2">Uncharacterized protein</fullName>
    </submittedName>
</protein>
<evidence type="ECO:0000313" key="3">
    <source>
        <dbReference type="Proteomes" id="UP000813824"/>
    </source>
</evidence>
<sequence length="220" mass="24289">MTAIASPQPRRPSRKQSQSPAQPPLYLTDMAPRVPCIPSSGFNNPPRLLSPIRLGDPLNYLSKSSPSCSPKRRRSHVGVSSRSARRRHPSRTDCALNYATGPSVFDSLSWISQLQEAPECVDIWDIADLSLLPIEQSSPSSSVGPVRSRKSSLRSNPLASPSASSQLDRISKRPQPIPLLPLLDREALDTRTPPPSEKFDSNDIIFHELLPALPVYDRNR</sequence>
<gene>
    <name evidence="2" type="ORF">BXZ70DRAFT_278322</name>
</gene>